<dbReference type="Proteomes" id="UP000030518">
    <property type="component" value="Unassembled WGS sequence"/>
</dbReference>
<dbReference type="EMBL" id="JRKJ01000003">
    <property type="protein sequence ID" value="KGQ20183.1"/>
    <property type="molecule type" value="Genomic_DNA"/>
</dbReference>
<name>A0A0A2WK81_9GAMM</name>
<dbReference type="eggNOG" id="ENOG5030F5A">
    <property type="taxonomic scope" value="Bacteria"/>
</dbReference>
<keyword evidence="2" id="KW-1185">Reference proteome</keyword>
<protein>
    <submittedName>
        <fullName evidence="1">Uncharacterized protein</fullName>
    </submittedName>
</protein>
<organism evidence="1 2">
    <name type="scientific">Lysobacter dokdonensis DS-58</name>
    <dbReference type="NCBI Taxonomy" id="1300345"/>
    <lineage>
        <taxon>Bacteria</taxon>
        <taxon>Pseudomonadati</taxon>
        <taxon>Pseudomonadota</taxon>
        <taxon>Gammaproteobacteria</taxon>
        <taxon>Lysobacterales</taxon>
        <taxon>Lysobacteraceae</taxon>
        <taxon>Noviluteimonas</taxon>
    </lineage>
</organism>
<reference evidence="1 2" key="1">
    <citation type="submission" date="2014-09" db="EMBL/GenBank/DDBJ databases">
        <title>Genome sequences of Lysobacter dokdonensis DS-58.</title>
        <authorList>
            <person name="Kim J.F."/>
            <person name="Kwak M.-J."/>
        </authorList>
    </citation>
    <scope>NUCLEOTIDE SEQUENCE [LARGE SCALE GENOMIC DNA]</scope>
    <source>
        <strain evidence="1 2">DS-58</strain>
    </source>
</reference>
<proteinExistence type="predicted"/>
<evidence type="ECO:0000313" key="2">
    <source>
        <dbReference type="Proteomes" id="UP000030518"/>
    </source>
</evidence>
<gene>
    <name evidence="1" type="ORF">LF41_2137</name>
</gene>
<dbReference type="AlphaFoldDB" id="A0A0A2WK81"/>
<accession>A0A0A2WK81</accession>
<sequence>MTDWIDDIERRANRATPGPWRSYIEGRDFWGGSNVITTAGEDIEPLGGTYAEQDFIAHARQDIPRLLDEITRLNYALSWAGAPQPDHWLADIASRVDAVMEGPWHAPPEEGARPSVQAQGTTIHLDGATPRDVDFIAHARDDIPRLIAEIHRLRGALKSSAP</sequence>
<dbReference type="RefSeq" id="WP_202594016.1">
    <property type="nucleotide sequence ID" value="NZ_JRKJ01000003.1"/>
</dbReference>
<evidence type="ECO:0000313" key="1">
    <source>
        <dbReference type="EMBL" id="KGQ20183.1"/>
    </source>
</evidence>
<dbReference type="STRING" id="1300345.LF41_2137"/>
<comment type="caution">
    <text evidence="1">The sequence shown here is derived from an EMBL/GenBank/DDBJ whole genome shotgun (WGS) entry which is preliminary data.</text>
</comment>
<dbReference type="PATRIC" id="fig|1300345.3.peg.718"/>